<dbReference type="Pfam" id="PF20094">
    <property type="entry name" value="GWxTD_dom"/>
    <property type="match status" value="1"/>
</dbReference>
<evidence type="ECO:0000313" key="4">
    <source>
        <dbReference type="Proteomes" id="UP000269669"/>
    </source>
</evidence>
<proteinExistence type="predicted"/>
<keyword evidence="1" id="KW-0732">Signal</keyword>
<keyword evidence="4" id="KW-1185">Reference proteome</keyword>
<protein>
    <submittedName>
        <fullName evidence="3">GWxTD domain-containing protein</fullName>
    </submittedName>
</protein>
<dbReference type="Gene3D" id="1.25.40.10">
    <property type="entry name" value="Tetratricopeptide repeat domain"/>
    <property type="match status" value="1"/>
</dbReference>
<reference evidence="3 4" key="1">
    <citation type="submission" date="2018-12" db="EMBL/GenBank/DDBJ databases">
        <title>Sequencing of bacterial isolates from soil warming experiment in Harvard Forest, Massachusetts, USA.</title>
        <authorList>
            <person name="Deangelis K."/>
        </authorList>
    </citation>
    <scope>NUCLEOTIDE SEQUENCE [LARGE SCALE GENOMIC DNA]</scope>
    <source>
        <strain evidence="3 4">EB153</strain>
    </source>
</reference>
<feature type="domain" description="GWxTD" evidence="2">
    <location>
        <begin position="41"/>
        <end position="167"/>
    </location>
</feature>
<dbReference type="EMBL" id="RSDW01000001">
    <property type="protein sequence ID" value="RSL16726.1"/>
    <property type="molecule type" value="Genomic_DNA"/>
</dbReference>
<comment type="caution">
    <text evidence="3">The sequence shown here is derived from an EMBL/GenBank/DDBJ whole genome shotgun (WGS) entry which is preliminary data.</text>
</comment>
<dbReference type="RefSeq" id="WP_125485296.1">
    <property type="nucleotide sequence ID" value="NZ_RSDW01000001.1"/>
</dbReference>
<feature type="chain" id="PRO_5018657835" evidence="1">
    <location>
        <begin position="26"/>
        <end position="692"/>
    </location>
</feature>
<dbReference type="Proteomes" id="UP000269669">
    <property type="component" value="Unassembled WGS sequence"/>
</dbReference>
<sequence>MRLRHVRTGLFFFFLFLLFASSALYAVDPTKNLSPRYKHWINEEVPYIIQADERKQFLMLSSDDERDNFIKAFWEARNPNPGSETNEYREEHYRRLAYVNQNFGNISAQDGWRTDRGRIYIMLGEPKQKADYPERKNVRPLQIWFYQAATPALPAHFYIVFYKRSFGEDYTLYSPYQDGPSRLVTGLEGKNDQKNNLDVIKRSLGDEVARTTISLIPGEPVNLNDYTPSLQSDVLLSTIKGLPENPLTKEMLNQRRMTERVTTSVFSGNNPASLQTIVFRDATGRMTVNSLLSYERPERDLIGILPNKQTGYSLTLQTSVLTQDGRPVYVQNEKLGGVVNESQATAARSKRFGAESRLPLVPGRYQIVSTLTNDLNHSAVRQHVEVLVPDPVQANWSVSKILCFSPQPPTHDPAGILPFSVAGLRFVPKGVQQVSVHPGEPVRLLYQLWSKPLDPAAREGHKIKVHYVYGTMQAGQDTHQEDEEIDATNFDASGTLLTGRTLSTEGLPAGNYRAVITATDDTTQQKTYAALTFHVTSEAEMTDMWTAYDASESGGRGTAIDDYKRGLSALMQSQSDSAIVWLQRSLADDPHYLPALTRLVDLLSQSNKYKEIVELSTKFPLTDEVSQQTAIQMSQANEQAGDYPKATHILESELQFQPPNADLYLALADVYQRQGNSSKAEDYKRQAAKLAN</sequence>
<organism evidence="3 4">
    <name type="scientific">Edaphobacter aggregans</name>
    <dbReference type="NCBI Taxonomy" id="570835"/>
    <lineage>
        <taxon>Bacteria</taxon>
        <taxon>Pseudomonadati</taxon>
        <taxon>Acidobacteriota</taxon>
        <taxon>Terriglobia</taxon>
        <taxon>Terriglobales</taxon>
        <taxon>Acidobacteriaceae</taxon>
        <taxon>Edaphobacter</taxon>
    </lineage>
</organism>
<accession>A0A3R9NTW7</accession>
<gene>
    <name evidence="3" type="ORF">EDE15_2249</name>
</gene>
<dbReference type="InterPro" id="IPR030959">
    <property type="entry name" value="GWxTD_dom"/>
</dbReference>
<dbReference type="InterPro" id="IPR011990">
    <property type="entry name" value="TPR-like_helical_dom_sf"/>
</dbReference>
<evidence type="ECO:0000313" key="3">
    <source>
        <dbReference type="EMBL" id="RSL16726.1"/>
    </source>
</evidence>
<dbReference type="SUPFAM" id="SSF48452">
    <property type="entry name" value="TPR-like"/>
    <property type="match status" value="1"/>
</dbReference>
<feature type="signal peptide" evidence="1">
    <location>
        <begin position="1"/>
        <end position="25"/>
    </location>
</feature>
<dbReference type="OrthoDB" id="99884at2"/>
<evidence type="ECO:0000256" key="1">
    <source>
        <dbReference type="SAM" id="SignalP"/>
    </source>
</evidence>
<dbReference type="NCBIfam" id="TIGR04514">
    <property type="entry name" value="GWxTD_dom"/>
    <property type="match status" value="1"/>
</dbReference>
<name>A0A3R9NTW7_9BACT</name>
<dbReference type="AlphaFoldDB" id="A0A3R9NTW7"/>
<evidence type="ECO:0000259" key="2">
    <source>
        <dbReference type="Pfam" id="PF20094"/>
    </source>
</evidence>